<dbReference type="Pfam" id="PF00440">
    <property type="entry name" value="TetR_N"/>
    <property type="match status" value="1"/>
</dbReference>
<dbReference type="InterPro" id="IPR001647">
    <property type="entry name" value="HTH_TetR"/>
</dbReference>
<proteinExistence type="predicted"/>
<dbReference type="Proteomes" id="UP000283523">
    <property type="component" value="Unassembled WGS sequence"/>
</dbReference>
<comment type="caution">
    <text evidence="4">The sequence shown here is derived from an EMBL/GenBank/DDBJ whole genome shotgun (WGS) entry which is preliminary data.</text>
</comment>
<feature type="domain" description="HTH tetR-type" evidence="3">
    <location>
        <begin position="21"/>
        <end position="81"/>
    </location>
</feature>
<dbReference type="PROSITE" id="PS50977">
    <property type="entry name" value="HTH_TETR_2"/>
    <property type="match status" value="1"/>
</dbReference>
<keyword evidence="5" id="KW-1185">Reference proteome</keyword>
<dbReference type="OrthoDB" id="649282at2"/>
<protein>
    <submittedName>
        <fullName evidence="4">TetR/AcrR family transcriptional regulator</fullName>
    </submittedName>
</protein>
<evidence type="ECO:0000259" key="3">
    <source>
        <dbReference type="PROSITE" id="PS50977"/>
    </source>
</evidence>
<organism evidence="4 5">
    <name type="scientific">Fibrisoma montanum</name>
    <dbReference type="NCBI Taxonomy" id="2305895"/>
    <lineage>
        <taxon>Bacteria</taxon>
        <taxon>Pseudomonadati</taxon>
        <taxon>Bacteroidota</taxon>
        <taxon>Cytophagia</taxon>
        <taxon>Cytophagales</taxon>
        <taxon>Spirosomataceae</taxon>
        <taxon>Fibrisoma</taxon>
    </lineage>
</organism>
<evidence type="ECO:0000313" key="5">
    <source>
        <dbReference type="Proteomes" id="UP000283523"/>
    </source>
</evidence>
<dbReference type="EMBL" id="QXED01000003">
    <property type="protein sequence ID" value="RIV23664.1"/>
    <property type="molecule type" value="Genomic_DNA"/>
</dbReference>
<reference evidence="4 5" key="1">
    <citation type="submission" date="2018-08" db="EMBL/GenBank/DDBJ databases">
        <title>Fibrisoma montanum sp. nov., isolated from Danxia mountain soil.</title>
        <authorList>
            <person name="Huang Y."/>
        </authorList>
    </citation>
    <scope>NUCLEOTIDE SEQUENCE [LARGE SCALE GENOMIC DNA]</scope>
    <source>
        <strain evidence="4 5">HYT19</strain>
    </source>
</reference>
<evidence type="ECO:0000256" key="2">
    <source>
        <dbReference type="PROSITE-ProRule" id="PRU00335"/>
    </source>
</evidence>
<dbReference type="GO" id="GO:0003677">
    <property type="term" value="F:DNA binding"/>
    <property type="evidence" value="ECO:0007669"/>
    <property type="project" value="UniProtKB-UniRule"/>
</dbReference>
<dbReference type="RefSeq" id="WP_119667879.1">
    <property type="nucleotide sequence ID" value="NZ_QXED01000003.1"/>
</dbReference>
<evidence type="ECO:0000256" key="1">
    <source>
        <dbReference type="ARBA" id="ARBA00023125"/>
    </source>
</evidence>
<keyword evidence="1 2" id="KW-0238">DNA-binding</keyword>
<sequence length="245" mass="28931">MEYTVQVRMNEKLFLRDPESSELGRRIVRQSIMLIADIGFEEMTFRKLADRINTKEASIYRYFENKHRLLVYLIAWYWQWLEYQVIFHTNNLTDPREKLDRILKILLLKNIPQPSFSLGADAIDVSALHSIVIREASKAYLTHHVTEDNRQQLFKPYKDLCGRVAGIILEYRPDYPYARSRASSIIETAHYQAYFMQYLPSLTDFGVQRDVLPSGEDRLLEFLRHLLFSSLNAPLHELPPVHTKR</sequence>
<evidence type="ECO:0000313" key="4">
    <source>
        <dbReference type="EMBL" id="RIV23664.1"/>
    </source>
</evidence>
<gene>
    <name evidence="4" type="ORF">DYU11_11830</name>
</gene>
<dbReference type="Gene3D" id="1.10.357.10">
    <property type="entry name" value="Tetracycline Repressor, domain 2"/>
    <property type="match status" value="1"/>
</dbReference>
<name>A0A418MBD2_9BACT</name>
<dbReference type="InterPro" id="IPR009057">
    <property type="entry name" value="Homeodomain-like_sf"/>
</dbReference>
<dbReference type="SUPFAM" id="SSF46689">
    <property type="entry name" value="Homeodomain-like"/>
    <property type="match status" value="1"/>
</dbReference>
<dbReference type="AlphaFoldDB" id="A0A418MBD2"/>
<feature type="DNA-binding region" description="H-T-H motif" evidence="2">
    <location>
        <begin position="44"/>
        <end position="63"/>
    </location>
</feature>
<accession>A0A418MBD2</accession>